<feature type="domain" description="HTH bat-type" evidence="3">
    <location>
        <begin position="157"/>
        <end position="208"/>
    </location>
</feature>
<keyword evidence="1" id="KW-0805">Transcription regulation</keyword>
<dbReference type="AlphaFoldDB" id="A0A1I6UB35"/>
<proteinExistence type="predicted"/>
<dbReference type="Pfam" id="PF04967">
    <property type="entry name" value="HTH_10"/>
    <property type="match status" value="1"/>
</dbReference>
<keyword evidence="2" id="KW-0804">Transcription</keyword>
<dbReference type="OrthoDB" id="202021at2157"/>
<evidence type="ECO:0000256" key="2">
    <source>
        <dbReference type="ARBA" id="ARBA00023163"/>
    </source>
</evidence>
<keyword evidence="5" id="KW-1185">Reference proteome</keyword>
<sequence>MPITVKAYAEHDKLALVPTLQSVDGIEIEVITQANTDPDSDVFPFLIKYDDRDKLERHLNSDPTVDSYELVDANDDMFIYYIEHPDETILLSRILTEVNGFMLRTETRRRGWFVQLQLPDREALNTIWEYAEGCEMKFELIEVHGSTGAKEDISFGLTDEQIEALQAAYRCGYFNEPRDTALSGVADEVGVSSTAMSGRLRRGMRNLISAALMDIDSD</sequence>
<dbReference type="Proteomes" id="UP000199199">
    <property type="component" value="Unassembled WGS sequence"/>
</dbReference>
<evidence type="ECO:0000259" key="3">
    <source>
        <dbReference type="Pfam" id="PF04967"/>
    </source>
</evidence>
<reference evidence="5" key="1">
    <citation type="submission" date="2016-10" db="EMBL/GenBank/DDBJ databases">
        <authorList>
            <person name="Varghese N."/>
            <person name="Submissions S."/>
        </authorList>
    </citation>
    <scope>NUCLEOTIDE SEQUENCE [LARGE SCALE GENOMIC DNA]</scope>
    <source>
        <strain evidence="5">DSM 22427</strain>
    </source>
</reference>
<accession>A0A1I6UB35</accession>
<dbReference type="InterPro" id="IPR007050">
    <property type="entry name" value="HTH_bacterioopsin"/>
</dbReference>
<gene>
    <name evidence="4" type="ORF">SAMN04488556_3711</name>
</gene>
<evidence type="ECO:0000313" key="5">
    <source>
        <dbReference type="Proteomes" id="UP000199199"/>
    </source>
</evidence>
<dbReference type="EMBL" id="FOZS01000004">
    <property type="protein sequence ID" value="SFS98729.1"/>
    <property type="molecule type" value="Genomic_DNA"/>
</dbReference>
<evidence type="ECO:0000256" key="1">
    <source>
        <dbReference type="ARBA" id="ARBA00023015"/>
    </source>
</evidence>
<dbReference type="RefSeq" id="WP_092906825.1">
    <property type="nucleotide sequence ID" value="NZ_FOZS01000004.1"/>
</dbReference>
<organism evidence="4 5">
    <name type="scientific">Halostagnicola kamekurae</name>
    <dbReference type="NCBI Taxonomy" id="619731"/>
    <lineage>
        <taxon>Archaea</taxon>
        <taxon>Methanobacteriati</taxon>
        <taxon>Methanobacteriota</taxon>
        <taxon>Stenosarchaea group</taxon>
        <taxon>Halobacteria</taxon>
        <taxon>Halobacteriales</taxon>
        <taxon>Natrialbaceae</taxon>
        <taxon>Halostagnicola</taxon>
    </lineage>
</organism>
<evidence type="ECO:0000313" key="4">
    <source>
        <dbReference type="EMBL" id="SFS98729.1"/>
    </source>
</evidence>
<dbReference type="PANTHER" id="PTHR34236:SF1">
    <property type="entry name" value="DIMETHYL SULFOXIDE REDUCTASE TRANSCRIPTIONAL ACTIVATOR"/>
    <property type="match status" value="1"/>
</dbReference>
<dbReference type="PANTHER" id="PTHR34236">
    <property type="entry name" value="DIMETHYL SULFOXIDE REDUCTASE TRANSCRIPTIONAL ACTIVATOR"/>
    <property type="match status" value="1"/>
</dbReference>
<name>A0A1I6UB35_9EURY</name>
<protein>
    <submittedName>
        <fullName evidence="4">Predicted DNA binding protein, contains HTH domain</fullName>
    </submittedName>
</protein>